<name>A0A2A2JKQ0_9BILA</name>
<dbReference type="NCBIfam" id="TIGR01986">
    <property type="entry name" value="glut_syn_euk"/>
    <property type="match status" value="1"/>
</dbReference>
<evidence type="ECO:0000256" key="5">
    <source>
        <dbReference type="ARBA" id="ARBA00022598"/>
    </source>
</evidence>
<dbReference type="InterPro" id="IPR014049">
    <property type="entry name" value="Glutathione_synthase_N_euk"/>
</dbReference>
<dbReference type="Gene3D" id="1.10.1080.10">
    <property type="entry name" value="Glutathione Synthetase, Chain A, domain 3"/>
    <property type="match status" value="1"/>
</dbReference>
<evidence type="ECO:0000256" key="11">
    <source>
        <dbReference type="ARBA" id="ARBA00048871"/>
    </source>
</evidence>
<evidence type="ECO:0000256" key="8">
    <source>
        <dbReference type="ARBA" id="ARBA00022741"/>
    </source>
</evidence>
<feature type="binding site" evidence="14">
    <location>
        <position position="155"/>
    </location>
    <ligand>
        <name>Mg(2+)</name>
        <dbReference type="ChEBI" id="CHEBI:18420"/>
    </ligand>
</feature>
<evidence type="ECO:0000256" key="9">
    <source>
        <dbReference type="ARBA" id="ARBA00022840"/>
    </source>
</evidence>
<dbReference type="Gene3D" id="3.40.50.1760">
    <property type="entry name" value="Glutathione synthase, substrate-binding domain superfamily, eukaryotic"/>
    <property type="match status" value="1"/>
</dbReference>
<dbReference type="InterPro" id="IPR016185">
    <property type="entry name" value="PreATP-grasp_dom_sf"/>
</dbReference>
<dbReference type="Gene3D" id="3.30.470.20">
    <property type="entry name" value="ATP-grasp fold, B domain"/>
    <property type="match status" value="1"/>
</dbReference>
<organism evidence="16 17">
    <name type="scientific">Diploscapter pachys</name>
    <dbReference type="NCBI Taxonomy" id="2018661"/>
    <lineage>
        <taxon>Eukaryota</taxon>
        <taxon>Metazoa</taxon>
        <taxon>Ecdysozoa</taxon>
        <taxon>Nematoda</taxon>
        <taxon>Chromadorea</taxon>
        <taxon>Rhabditida</taxon>
        <taxon>Rhabditina</taxon>
        <taxon>Rhabditomorpha</taxon>
        <taxon>Rhabditoidea</taxon>
        <taxon>Rhabditidae</taxon>
        <taxon>Diploscapter</taxon>
    </lineage>
</organism>
<evidence type="ECO:0000313" key="17">
    <source>
        <dbReference type="Proteomes" id="UP000218231"/>
    </source>
</evidence>
<dbReference type="PANTHER" id="PTHR11130:SF0">
    <property type="entry name" value="GLUTATHIONE SYNTHETASE"/>
    <property type="match status" value="1"/>
</dbReference>
<reference evidence="16 17" key="1">
    <citation type="journal article" date="2017" name="Curr. Biol.">
        <title>Genome architecture and evolution of a unichromosomal asexual nematode.</title>
        <authorList>
            <person name="Fradin H."/>
            <person name="Zegar C."/>
            <person name="Gutwein M."/>
            <person name="Lucas J."/>
            <person name="Kovtun M."/>
            <person name="Corcoran D."/>
            <person name="Baugh L.R."/>
            <person name="Kiontke K."/>
            <person name="Gunsalus K."/>
            <person name="Fitch D.H."/>
            <person name="Piano F."/>
        </authorList>
    </citation>
    <scope>NUCLEOTIDE SEQUENCE [LARGE SCALE GENOMIC DNA]</scope>
    <source>
        <strain evidence="16">PF1309</strain>
    </source>
</reference>
<evidence type="ECO:0000256" key="14">
    <source>
        <dbReference type="PIRSR" id="PIRSR001558-2"/>
    </source>
</evidence>
<dbReference type="EMBL" id="LIAE01010376">
    <property type="protein sequence ID" value="PAV62298.1"/>
    <property type="molecule type" value="Genomic_DNA"/>
</dbReference>
<dbReference type="GO" id="GO:0004363">
    <property type="term" value="F:glutathione synthase activity"/>
    <property type="evidence" value="ECO:0007669"/>
    <property type="project" value="UniProtKB-UniRule"/>
</dbReference>
<dbReference type="GO" id="GO:0005829">
    <property type="term" value="C:cytosol"/>
    <property type="evidence" value="ECO:0007669"/>
    <property type="project" value="TreeGrafter"/>
</dbReference>
<dbReference type="GO" id="GO:0043295">
    <property type="term" value="F:glutathione binding"/>
    <property type="evidence" value="ECO:0007669"/>
    <property type="project" value="UniProtKB-UniRule"/>
</dbReference>
<evidence type="ECO:0000256" key="7">
    <source>
        <dbReference type="ARBA" id="ARBA00022723"/>
    </source>
</evidence>
<dbReference type="SUPFAM" id="SSF56059">
    <property type="entry name" value="Glutathione synthetase ATP-binding domain-like"/>
    <property type="match status" value="1"/>
</dbReference>
<evidence type="ECO:0000256" key="12">
    <source>
        <dbReference type="PIRNR" id="PIRNR001558"/>
    </source>
</evidence>
<dbReference type="STRING" id="2018661.A0A2A2JKQ0"/>
<feature type="binding site" evidence="13">
    <location>
        <position position="393"/>
    </location>
    <ligand>
        <name>ATP</name>
        <dbReference type="ChEBI" id="CHEBI:30616"/>
    </ligand>
</feature>
<feature type="binding site" evidence="13">
    <location>
        <position position="466"/>
    </location>
    <ligand>
        <name>substrate</name>
    </ligand>
</feature>
<dbReference type="FunFam" id="3.40.50.1760:FF:000006">
    <property type="entry name" value="Glutathione synthetase"/>
    <property type="match status" value="1"/>
</dbReference>
<feature type="binding site" evidence="14">
    <location>
        <position position="386"/>
    </location>
    <ligand>
        <name>Mg(2+)</name>
        <dbReference type="ChEBI" id="CHEBI:18420"/>
    </ligand>
</feature>
<evidence type="ECO:0000256" key="6">
    <source>
        <dbReference type="ARBA" id="ARBA00022684"/>
    </source>
</evidence>
<comment type="caution">
    <text evidence="16">The sequence shown here is derived from an EMBL/GenBank/DDBJ whole genome shotgun (WGS) entry which is preliminary data.</text>
</comment>
<evidence type="ECO:0000256" key="13">
    <source>
        <dbReference type="PIRSR" id="PIRSR001558-1"/>
    </source>
</evidence>
<dbReference type="InterPro" id="IPR014042">
    <property type="entry name" value="Glutathione_synthase_a-hlx"/>
</dbReference>
<dbReference type="Pfam" id="PF03199">
    <property type="entry name" value="GSH_synthase"/>
    <property type="match status" value="1"/>
</dbReference>
<gene>
    <name evidence="16" type="ORF">WR25_08118</name>
</gene>
<accession>A0A2A2JKQ0</accession>
<dbReference type="FunFam" id="3.30.1490.50:FF:000002">
    <property type="entry name" value="Glutathione synthetase"/>
    <property type="match status" value="1"/>
</dbReference>
<feature type="binding site" evidence="13">
    <location>
        <begin position="415"/>
        <end position="418"/>
    </location>
    <ligand>
        <name>ATP</name>
        <dbReference type="ChEBI" id="CHEBI:30616"/>
    </ligand>
</feature>
<comment type="pathway">
    <text evidence="1 12">Sulfur metabolism; glutathione biosynthesis; glutathione from L-cysteine and L-glutamate: step 2/2.</text>
</comment>
<dbReference type="UniPathway" id="UPA00142">
    <property type="reaction ID" value="UER00210"/>
</dbReference>
<feature type="binding site" evidence="13">
    <location>
        <begin position="382"/>
        <end position="391"/>
    </location>
    <ligand>
        <name>ATP</name>
        <dbReference type="ChEBI" id="CHEBI:30616"/>
    </ligand>
</feature>
<sequence length="493" mass="55522">MTSGGPPEGILLADYPKVPLAEELITKLVEDTHDYAHANGLVMRTREANTSSDVCQTCPIALLPSPFPRKIFQQAVQVQDIIAQLYHEIAYDYDFLLKCHENVIQTDPFTKGLVDILKAVKEQGLAQETTLAIQRSDYMCHKDPFTNEYCLRQIEVNNIASSMGAHAERATRLHRRTFAQLGYDKEFIDKALPEDNQPIALIAEALFLAWKSFDNKNAVVLVVIEDENMNQIDQRHVEFKLEELGVPVDQIVRKTLTQCYECLTLSPERHLLYSGSRIAIVYFRSGYGPQHYHSDREWEARKRMELSDAIKTPWIGLQVANTKKTQQVLAEDGVVERYIGDPRQAASIRATFAGLWSIEGNDPLTRKMVQGAISHPSQFVLKPQLEGGGGNFYSESMVNKLQILKPEERAAFILMERIHPMRIENYLLRANQEPVLLKCVSELGIYGYAFGKRGEALLKTGGHLLRTKGETVDEGGVAVGAAVIDSPYLFEML</sequence>
<dbReference type="Gene3D" id="3.30.1490.80">
    <property type="match status" value="1"/>
</dbReference>
<evidence type="ECO:0000256" key="3">
    <source>
        <dbReference type="ARBA" id="ARBA00012214"/>
    </source>
</evidence>
<dbReference type="Gene3D" id="3.30.1490.50">
    <property type="match status" value="1"/>
</dbReference>
<evidence type="ECO:0000256" key="4">
    <source>
        <dbReference type="ARBA" id="ARBA00020821"/>
    </source>
</evidence>
<keyword evidence="6 12" id="KW-0317">Glutathione biosynthesis</keyword>
<dbReference type="Proteomes" id="UP000218231">
    <property type="component" value="Unassembled WGS sequence"/>
</dbReference>
<evidence type="ECO:0000313" key="16">
    <source>
        <dbReference type="EMBL" id="PAV62298.1"/>
    </source>
</evidence>
<feature type="binding site" evidence="13">
    <location>
        <position position="442"/>
    </location>
    <ligand>
        <name>ATP</name>
        <dbReference type="ChEBI" id="CHEBI:30616"/>
    </ligand>
</feature>
<feature type="binding site" evidence="13">
    <location>
        <position position="468"/>
    </location>
    <ligand>
        <name>ATP</name>
        <dbReference type="ChEBI" id="CHEBI:30616"/>
    </ligand>
</feature>
<feature type="domain" description="Glutathione synthase substrate-binding" evidence="15">
    <location>
        <begin position="218"/>
        <end position="320"/>
    </location>
</feature>
<dbReference type="AlphaFoldDB" id="A0A2A2JKQ0"/>
<proteinExistence type="inferred from homology"/>
<dbReference type="GO" id="GO:0000287">
    <property type="term" value="F:magnesium ion binding"/>
    <property type="evidence" value="ECO:0007669"/>
    <property type="project" value="UniProtKB-UniRule"/>
</dbReference>
<keyword evidence="17" id="KW-1185">Reference proteome</keyword>
<dbReference type="EC" id="6.3.2.3" evidence="3 12"/>
<comment type="similarity">
    <text evidence="2 12">Belongs to the eukaryotic GSH synthase family.</text>
</comment>
<evidence type="ECO:0000256" key="10">
    <source>
        <dbReference type="ARBA" id="ARBA00022842"/>
    </source>
</evidence>
<dbReference type="InterPro" id="IPR004887">
    <property type="entry name" value="GSH_synth_subst-bd"/>
</dbReference>
<feature type="binding site" evidence="13">
    <location>
        <position position="323"/>
    </location>
    <ligand>
        <name>ATP</name>
        <dbReference type="ChEBI" id="CHEBI:30616"/>
    </ligand>
</feature>
<evidence type="ECO:0000256" key="1">
    <source>
        <dbReference type="ARBA" id="ARBA00004965"/>
    </source>
</evidence>
<dbReference type="GO" id="GO:0005524">
    <property type="term" value="F:ATP binding"/>
    <property type="evidence" value="ECO:0007669"/>
    <property type="project" value="UniProtKB-UniRule"/>
</dbReference>
<evidence type="ECO:0000256" key="2">
    <source>
        <dbReference type="ARBA" id="ARBA00010385"/>
    </source>
</evidence>
<dbReference type="InterPro" id="IPR005615">
    <property type="entry name" value="Glutathione_synthase"/>
</dbReference>
<keyword evidence="8 12" id="KW-0547">Nucleotide-binding</keyword>
<dbReference type="InterPro" id="IPR014709">
    <property type="entry name" value="Glutathione_synthase_C_euk"/>
</dbReference>
<evidence type="ECO:0000259" key="15">
    <source>
        <dbReference type="Pfam" id="PF03199"/>
    </source>
</evidence>
<dbReference type="OrthoDB" id="2020073at2759"/>
<dbReference type="PANTHER" id="PTHR11130">
    <property type="entry name" value="GLUTATHIONE SYNTHETASE"/>
    <property type="match status" value="1"/>
</dbReference>
<keyword evidence="10 12" id="KW-0460">Magnesium</keyword>
<comment type="catalytic activity">
    <reaction evidence="11">
        <text>gamma-L-glutamyl-L-cysteine + glycine + ATP = glutathione + ADP + phosphate + H(+)</text>
        <dbReference type="Rhea" id="RHEA:13557"/>
        <dbReference type="ChEBI" id="CHEBI:15378"/>
        <dbReference type="ChEBI" id="CHEBI:30616"/>
        <dbReference type="ChEBI" id="CHEBI:43474"/>
        <dbReference type="ChEBI" id="CHEBI:57305"/>
        <dbReference type="ChEBI" id="CHEBI:57925"/>
        <dbReference type="ChEBI" id="CHEBI:58173"/>
        <dbReference type="ChEBI" id="CHEBI:456216"/>
        <dbReference type="EC" id="6.3.2.3"/>
    </reaction>
    <physiologicalReaction direction="left-to-right" evidence="11">
        <dbReference type="Rhea" id="RHEA:13558"/>
    </physiologicalReaction>
</comment>
<feature type="binding site" evidence="13">
    <location>
        <position position="474"/>
    </location>
    <ligand>
        <name>ATP</name>
        <dbReference type="ChEBI" id="CHEBI:30616"/>
    </ligand>
</feature>
<feature type="binding site" evidence="14">
    <location>
        <position position="157"/>
    </location>
    <ligand>
        <name>Mg(2+)</name>
        <dbReference type="ChEBI" id="CHEBI:18420"/>
    </ligand>
</feature>
<feature type="binding site" evidence="13">
    <location>
        <position position="135"/>
    </location>
    <ligand>
        <name>substrate</name>
    </ligand>
</feature>
<comment type="cofactor">
    <cofactor evidence="12 14">
        <name>Mg(2+)</name>
        <dbReference type="ChEBI" id="CHEBI:18420"/>
    </cofactor>
    <text evidence="12 14">Binds 1 Mg(2+) ion per subunit.</text>
</comment>
<protein>
    <recommendedName>
        <fullName evidence="4 12">Glutathione synthetase</fullName>
        <shortName evidence="12">GSH-S</shortName>
        <ecNumber evidence="3 12">6.3.2.3</ecNumber>
    </recommendedName>
</protein>
<feature type="binding site" evidence="13">
    <location>
        <position position="155"/>
    </location>
    <ligand>
        <name>ATP</name>
        <dbReference type="ChEBI" id="CHEBI:30616"/>
    </ligand>
</feature>
<keyword evidence="7 12" id="KW-0479">Metal-binding</keyword>
<dbReference type="PIRSF" id="PIRSF001558">
    <property type="entry name" value="GSHase"/>
    <property type="match status" value="1"/>
</dbReference>
<dbReference type="SUPFAM" id="SSF52440">
    <property type="entry name" value="PreATP-grasp domain"/>
    <property type="match status" value="1"/>
</dbReference>
<keyword evidence="9 12" id="KW-0067">ATP-binding</keyword>
<dbReference type="Pfam" id="PF03917">
    <property type="entry name" value="GSH_synth_ATP"/>
    <property type="match status" value="1"/>
</dbReference>
<dbReference type="InterPro" id="IPR037013">
    <property type="entry name" value="GSH-S_sub-bd_sf"/>
</dbReference>
<feature type="binding site" evidence="13">
    <location>
        <position position="234"/>
    </location>
    <ligand>
        <name>substrate</name>
    </ligand>
</feature>
<keyword evidence="5 12" id="KW-0436">Ligase</keyword>